<evidence type="ECO:0000313" key="2">
    <source>
        <dbReference type="Proteomes" id="UP000236161"/>
    </source>
</evidence>
<proteinExistence type="predicted"/>
<organism evidence="1 2">
    <name type="scientific">Apostasia shenzhenica</name>
    <dbReference type="NCBI Taxonomy" id="1088818"/>
    <lineage>
        <taxon>Eukaryota</taxon>
        <taxon>Viridiplantae</taxon>
        <taxon>Streptophyta</taxon>
        <taxon>Embryophyta</taxon>
        <taxon>Tracheophyta</taxon>
        <taxon>Spermatophyta</taxon>
        <taxon>Magnoliopsida</taxon>
        <taxon>Liliopsida</taxon>
        <taxon>Asparagales</taxon>
        <taxon>Orchidaceae</taxon>
        <taxon>Apostasioideae</taxon>
        <taxon>Apostasia</taxon>
    </lineage>
</organism>
<reference evidence="1 2" key="1">
    <citation type="journal article" date="2017" name="Nature">
        <title>The Apostasia genome and the evolution of orchids.</title>
        <authorList>
            <person name="Zhang G.Q."/>
            <person name="Liu K.W."/>
            <person name="Li Z."/>
            <person name="Lohaus R."/>
            <person name="Hsiao Y.Y."/>
            <person name="Niu S.C."/>
            <person name="Wang J.Y."/>
            <person name="Lin Y.C."/>
            <person name="Xu Q."/>
            <person name="Chen L.J."/>
            <person name="Yoshida K."/>
            <person name="Fujiwara S."/>
            <person name="Wang Z.W."/>
            <person name="Zhang Y.Q."/>
            <person name="Mitsuda N."/>
            <person name="Wang M."/>
            <person name="Liu G.H."/>
            <person name="Pecoraro L."/>
            <person name="Huang H.X."/>
            <person name="Xiao X.J."/>
            <person name="Lin M."/>
            <person name="Wu X.Y."/>
            <person name="Wu W.L."/>
            <person name="Chen Y.Y."/>
            <person name="Chang S.B."/>
            <person name="Sakamoto S."/>
            <person name="Ohme-Takagi M."/>
            <person name="Yagi M."/>
            <person name="Zeng S.J."/>
            <person name="Shen C.Y."/>
            <person name="Yeh C.M."/>
            <person name="Luo Y.B."/>
            <person name="Tsai W.C."/>
            <person name="Van de Peer Y."/>
            <person name="Liu Z.J."/>
        </authorList>
    </citation>
    <scope>NUCLEOTIDE SEQUENCE [LARGE SCALE GENOMIC DNA]</scope>
    <source>
        <strain evidence="2">cv. Shenzhen</strain>
        <tissue evidence="1">Stem</tissue>
    </source>
</reference>
<sequence length="54" mass="6360">MIQMMSLYWQKEQKGMGGIFSKGLNSIFFDEIIDNNGDQCFSERAQQYFLNEID</sequence>
<gene>
    <name evidence="1" type="ORF">AXF42_Ash018247</name>
</gene>
<protein>
    <submittedName>
        <fullName evidence="1">Uncharacterized protein</fullName>
    </submittedName>
</protein>
<dbReference type="AlphaFoldDB" id="A0A2I0B2L0"/>
<accession>A0A2I0B2L0</accession>
<evidence type="ECO:0000313" key="1">
    <source>
        <dbReference type="EMBL" id="PKA62022.1"/>
    </source>
</evidence>
<name>A0A2I0B2L0_9ASPA</name>
<keyword evidence="2" id="KW-1185">Reference proteome</keyword>
<dbReference type="EMBL" id="KZ451921">
    <property type="protein sequence ID" value="PKA62022.1"/>
    <property type="molecule type" value="Genomic_DNA"/>
</dbReference>
<dbReference type="Proteomes" id="UP000236161">
    <property type="component" value="Unassembled WGS sequence"/>
</dbReference>